<dbReference type="InterPro" id="IPR019775">
    <property type="entry name" value="WD40_repeat_CS"/>
</dbReference>
<evidence type="ECO:0000256" key="5">
    <source>
        <dbReference type="ARBA" id="ARBA00022917"/>
    </source>
</evidence>
<dbReference type="AlphaFoldDB" id="A0A0D2MSF9"/>
<dbReference type="PANTHER" id="PTHR19877">
    <property type="entry name" value="EUKARYOTIC TRANSLATION INITIATION FACTOR 3 SUBUNIT I"/>
    <property type="match status" value="1"/>
</dbReference>
<accession>A0A0D2MSF9</accession>
<evidence type="ECO:0000313" key="10">
    <source>
        <dbReference type="Proteomes" id="UP000054498"/>
    </source>
</evidence>
<comment type="subcellular location">
    <subcellularLocation>
        <location evidence="7">Cytoplasm</location>
    </subcellularLocation>
</comment>
<keyword evidence="2 7" id="KW-0396">Initiation factor</keyword>
<dbReference type="GO" id="GO:0001732">
    <property type="term" value="P:formation of cytoplasmic translation initiation complex"/>
    <property type="evidence" value="ECO:0007669"/>
    <property type="project" value="UniProtKB-UniRule"/>
</dbReference>
<organism evidence="9 10">
    <name type="scientific">Monoraphidium neglectum</name>
    <dbReference type="NCBI Taxonomy" id="145388"/>
    <lineage>
        <taxon>Eukaryota</taxon>
        <taxon>Viridiplantae</taxon>
        <taxon>Chlorophyta</taxon>
        <taxon>core chlorophytes</taxon>
        <taxon>Chlorophyceae</taxon>
        <taxon>CS clade</taxon>
        <taxon>Sphaeropleales</taxon>
        <taxon>Selenastraceae</taxon>
        <taxon>Monoraphidium</taxon>
    </lineage>
</organism>
<evidence type="ECO:0000256" key="8">
    <source>
        <dbReference type="PROSITE-ProRule" id="PRU00221"/>
    </source>
</evidence>
<dbReference type="Pfam" id="PF24805">
    <property type="entry name" value="EIF3I"/>
    <property type="match status" value="1"/>
</dbReference>
<keyword evidence="10" id="KW-1185">Reference proteome</keyword>
<evidence type="ECO:0000256" key="4">
    <source>
        <dbReference type="ARBA" id="ARBA00022737"/>
    </source>
</evidence>
<dbReference type="GO" id="GO:0003743">
    <property type="term" value="F:translation initiation factor activity"/>
    <property type="evidence" value="ECO:0007669"/>
    <property type="project" value="UniProtKB-UniRule"/>
</dbReference>
<dbReference type="OrthoDB" id="24966at2759"/>
<dbReference type="PROSITE" id="PS00678">
    <property type="entry name" value="WD_REPEATS_1"/>
    <property type="match status" value="1"/>
</dbReference>
<dbReference type="InterPro" id="IPR027525">
    <property type="entry name" value="eIF3i"/>
</dbReference>
<dbReference type="GO" id="GO:0003723">
    <property type="term" value="F:RNA binding"/>
    <property type="evidence" value="ECO:0007669"/>
    <property type="project" value="TreeGrafter"/>
</dbReference>
<protein>
    <recommendedName>
        <fullName evidence="7">Eukaryotic translation initiation factor 3 subunit I</fullName>
        <shortName evidence="7">eIF3i</shortName>
    </recommendedName>
</protein>
<evidence type="ECO:0000256" key="7">
    <source>
        <dbReference type="HAMAP-Rule" id="MF_03008"/>
    </source>
</evidence>
<evidence type="ECO:0000256" key="3">
    <source>
        <dbReference type="ARBA" id="ARBA00022574"/>
    </source>
</evidence>
<name>A0A0D2MSF9_9CHLO</name>
<dbReference type="SUPFAM" id="SSF50978">
    <property type="entry name" value="WD40 repeat-like"/>
    <property type="match status" value="1"/>
</dbReference>
<comment type="similarity">
    <text evidence="6">Belongs to the WD repeat STRAP family.</text>
</comment>
<dbReference type="Proteomes" id="UP000054498">
    <property type="component" value="Unassembled WGS sequence"/>
</dbReference>
<dbReference type="InterPro" id="IPR001680">
    <property type="entry name" value="WD40_rpt"/>
</dbReference>
<dbReference type="Gene3D" id="2.130.10.10">
    <property type="entry name" value="YVTN repeat-like/Quinoprotein amine dehydrogenase"/>
    <property type="match status" value="1"/>
</dbReference>
<dbReference type="SMART" id="SM00320">
    <property type="entry name" value="WD40"/>
    <property type="match status" value="4"/>
</dbReference>
<keyword evidence="1 7" id="KW-0963">Cytoplasm</keyword>
<evidence type="ECO:0000256" key="1">
    <source>
        <dbReference type="ARBA" id="ARBA00022490"/>
    </source>
</evidence>
<dbReference type="EMBL" id="KK100868">
    <property type="protein sequence ID" value="KIZ03352.1"/>
    <property type="molecule type" value="Genomic_DNA"/>
</dbReference>
<dbReference type="InterPro" id="IPR015943">
    <property type="entry name" value="WD40/YVTN_repeat-like_dom_sf"/>
</dbReference>
<feature type="repeat" description="WD" evidence="8">
    <location>
        <begin position="48"/>
        <end position="89"/>
    </location>
</feature>
<sequence>MRPYLLKGHERPLTQVKYNREGDLMISCAKNLYPCLWMADDGTRIGTYEGHNGAVWTCEISMDSQRLITSSADQTVRIWDLPTGKELHQIKMNEPCRACALSIGEKLLAFTTDSFMGIPPQIHIVDVDLQAEPGSGQIAGDKPRLTFDAPKGRITRIGWVEQNKVLLTSHDGGFVRRWDAETGELLEEAQVHEDAIQDMQFSQDGSYVVTASLDKTAKLVDVCTLEVLKTYKTGRFVQSAAISPLMDHVLAGGGQDASQVTTTAAKAGGFEARFFHKIYQEEFGNVRGHFGPINSVAFAPDGRSFATGGEDGYVRIHHFDMEYFSAKYV</sequence>
<dbReference type="STRING" id="145388.A0A0D2MSF9"/>
<dbReference type="PANTHER" id="PTHR19877:SF1">
    <property type="entry name" value="EUKARYOTIC TRANSLATION INITIATION FACTOR 3 SUBUNIT I"/>
    <property type="match status" value="1"/>
</dbReference>
<keyword evidence="3 8" id="KW-0853">WD repeat</keyword>
<comment type="subunit">
    <text evidence="7">Component of the eukaryotic translation initiation factor 3 (eIF-3) complex.</text>
</comment>
<comment type="function">
    <text evidence="7">Component of the eukaryotic translation initiation factor 3 (eIF-3) complex, which is involved in protein synthesis of a specialized repertoire of mRNAs and, together with other initiation factors, stimulates binding of mRNA and methionyl-tRNAi to the 40S ribosome. The eIF-3 complex specifically targets and initiates translation of a subset of mRNAs involved in cell proliferation.</text>
</comment>
<evidence type="ECO:0000256" key="6">
    <source>
        <dbReference type="ARBA" id="ARBA00038394"/>
    </source>
</evidence>
<dbReference type="GO" id="GO:0033290">
    <property type="term" value="C:eukaryotic 48S preinitiation complex"/>
    <property type="evidence" value="ECO:0007669"/>
    <property type="project" value="UniProtKB-UniRule"/>
</dbReference>
<dbReference type="PROSITE" id="PS50082">
    <property type="entry name" value="WD_REPEATS_2"/>
    <property type="match status" value="3"/>
</dbReference>
<proteinExistence type="inferred from homology"/>
<dbReference type="GO" id="GO:0071541">
    <property type="term" value="C:eukaryotic translation initiation factor 3 complex, eIF3m"/>
    <property type="evidence" value="ECO:0007669"/>
    <property type="project" value="TreeGrafter"/>
</dbReference>
<gene>
    <name evidence="9" type="ORF">MNEG_4604</name>
</gene>
<dbReference type="RefSeq" id="XP_013902371.1">
    <property type="nucleotide sequence ID" value="XM_014046917.1"/>
</dbReference>
<evidence type="ECO:0000256" key="2">
    <source>
        <dbReference type="ARBA" id="ARBA00022540"/>
    </source>
</evidence>
<dbReference type="GeneID" id="25737481"/>
<reference evidence="9 10" key="1">
    <citation type="journal article" date="2013" name="BMC Genomics">
        <title>Reconstruction of the lipid metabolism for the microalga Monoraphidium neglectum from its genome sequence reveals characteristics suitable for biofuel production.</title>
        <authorList>
            <person name="Bogen C."/>
            <person name="Al-Dilaimi A."/>
            <person name="Albersmeier A."/>
            <person name="Wichmann J."/>
            <person name="Grundmann M."/>
            <person name="Rupp O."/>
            <person name="Lauersen K.J."/>
            <person name="Blifernez-Klassen O."/>
            <person name="Kalinowski J."/>
            <person name="Goesmann A."/>
            <person name="Mussgnug J.H."/>
            <person name="Kruse O."/>
        </authorList>
    </citation>
    <scope>NUCLEOTIDE SEQUENCE [LARGE SCALE GENOMIC DNA]</scope>
    <source>
        <strain evidence="9 10">SAG 48.87</strain>
    </source>
</reference>
<keyword evidence="4" id="KW-0677">Repeat</keyword>
<feature type="repeat" description="WD" evidence="8">
    <location>
        <begin position="286"/>
        <end position="316"/>
    </location>
</feature>
<keyword evidence="5 7" id="KW-0648">Protein biosynthesis</keyword>
<dbReference type="KEGG" id="mng:MNEG_4604"/>
<evidence type="ECO:0000313" key="9">
    <source>
        <dbReference type="EMBL" id="KIZ03352.1"/>
    </source>
</evidence>
<comment type="similarity">
    <text evidence="7">Belongs to the eIF-3 subunit I family.</text>
</comment>
<dbReference type="InterPro" id="IPR036322">
    <property type="entry name" value="WD40_repeat_dom_sf"/>
</dbReference>
<dbReference type="GO" id="GO:0016282">
    <property type="term" value="C:eukaryotic 43S preinitiation complex"/>
    <property type="evidence" value="ECO:0007669"/>
    <property type="project" value="UniProtKB-UniRule"/>
</dbReference>
<dbReference type="HAMAP" id="MF_03008">
    <property type="entry name" value="eIF3i"/>
    <property type="match status" value="1"/>
</dbReference>
<dbReference type="PROSITE" id="PS50294">
    <property type="entry name" value="WD_REPEATS_REGION"/>
    <property type="match status" value="2"/>
</dbReference>
<feature type="repeat" description="WD" evidence="8">
    <location>
        <begin position="189"/>
        <end position="230"/>
    </location>
</feature>